<evidence type="ECO:0000313" key="1">
    <source>
        <dbReference type="EMBL" id="RJX39640.1"/>
    </source>
</evidence>
<sequence>MKKWWPAALIVVLVILVITVPSTEDYNQALKNKIKKETENNIWVNLGVDLLGDKLIKTTSSCNSYVVVRTCETKVTDLYKLKSIGFLNQYIFY</sequence>
<reference evidence="1 2" key="1">
    <citation type="submission" date="2018-09" db="EMBL/GenBank/DDBJ databases">
        <title>Paenibacillus aracenensis nov. sp. isolated from a cave in southern Spain.</title>
        <authorList>
            <person name="Jurado V."/>
            <person name="Gutierrez-Patricio S."/>
            <person name="Gonzalez-Pimentel J.L."/>
            <person name="Miller A.Z."/>
            <person name="Laiz L."/>
            <person name="Saiz-Jimenez C."/>
        </authorList>
    </citation>
    <scope>NUCLEOTIDE SEQUENCE [LARGE SCALE GENOMIC DNA]</scope>
    <source>
        <strain evidence="1 2">JCM 19203</strain>
    </source>
</reference>
<organism evidence="1 2">
    <name type="scientific">Paenibacillus pinisoli</name>
    <dbReference type="NCBI Taxonomy" id="1276110"/>
    <lineage>
        <taxon>Bacteria</taxon>
        <taxon>Bacillati</taxon>
        <taxon>Bacillota</taxon>
        <taxon>Bacilli</taxon>
        <taxon>Bacillales</taxon>
        <taxon>Paenibacillaceae</taxon>
        <taxon>Paenibacillus</taxon>
    </lineage>
</organism>
<dbReference type="AlphaFoldDB" id="A0A3A6PHB0"/>
<comment type="caution">
    <text evidence="1">The sequence shown here is derived from an EMBL/GenBank/DDBJ whole genome shotgun (WGS) entry which is preliminary data.</text>
</comment>
<dbReference type="EMBL" id="QXQB01000002">
    <property type="protein sequence ID" value="RJX39640.1"/>
    <property type="molecule type" value="Genomic_DNA"/>
</dbReference>
<accession>A0A3A6PHB0</accession>
<gene>
    <name evidence="1" type="ORF">D3P09_09520</name>
</gene>
<proteinExistence type="predicted"/>
<dbReference type="RefSeq" id="WP_120109300.1">
    <property type="nucleotide sequence ID" value="NZ_QXQB01000002.1"/>
</dbReference>
<dbReference type="Proteomes" id="UP000267798">
    <property type="component" value="Unassembled WGS sequence"/>
</dbReference>
<evidence type="ECO:0008006" key="3">
    <source>
        <dbReference type="Google" id="ProtNLM"/>
    </source>
</evidence>
<protein>
    <recommendedName>
        <fullName evidence="3">DUF4359 domain-containing protein</fullName>
    </recommendedName>
</protein>
<dbReference type="OrthoDB" id="9889071at2"/>
<keyword evidence="2" id="KW-1185">Reference proteome</keyword>
<evidence type="ECO:0000313" key="2">
    <source>
        <dbReference type="Proteomes" id="UP000267798"/>
    </source>
</evidence>
<name>A0A3A6PHB0_9BACL</name>